<dbReference type="EMBL" id="BSOJ01000009">
    <property type="protein sequence ID" value="GLR25725.1"/>
    <property type="molecule type" value="Genomic_DNA"/>
</dbReference>
<keyword evidence="2" id="KW-1185">Reference proteome</keyword>
<protein>
    <recommendedName>
        <fullName evidence="3">Translation elongation factor SelB winged helix type 3 domain-containing protein</fullName>
    </recommendedName>
</protein>
<organism evidence="1 2">
    <name type="scientific">Limnobacter litoralis</name>
    <dbReference type="NCBI Taxonomy" id="481366"/>
    <lineage>
        <taxon>Bacteria</taxon>
        <taxon>Pseudomonadati</taxon>
        <taxon>Pseudomonadota</taxon>
        <taxon>Betaproteobacteria</taxon>
        <taxon>Burkholderiales</taxon>
        <taxon>Burkholderiaceae</taxon>
        <taxon>Limnobacter</taxon>
    </lineage>
</organism>
<evidence type="ECO:0000313" key="2">
    <source>
        <dbReference type="Proteomes" id="UP001156664"/>
    </source>
</evidence>
<evidence type="ECO:0000313" key="1">
    <source>
        <dbReference type="EMBL" id="GLR25725.1"/>
    </source>
</evidence>
<proteinExistence type="predicted"/>
<reference evidence="2" key="1">
    <citation type="journal article" date="2019" name="Int. J. Syst. Evol. Microbiol.">
        <title>The Global Catalogue of Microorganisms (GCM) 10K type strain sequencing project: providing services to taxonomists for standard genome sequencing and annotation.</title>
        <authorList>
            <consortium name="The Broad Institute Genomics Platform"/>
            <consortium name="The Broad Institute Genome Sequencing Center for Infectious Disease"/>
            <person name="Wu L."/>
            <person name="Ma J."/>
        </authorList>
    </citation>
    <scope>NUCLEOTIDE SEQUENCE [LARGE SCALE GENOMIC DNA]</scope>
    <source>
        <strain evidence="2">NBRC 105857</strain>
    </source>
</reference>
<gene>
    <name evidence="1" type="ORF">GCM10007875_08130</name>
</gene>
<name>A0ABQ5YQT6_9BURK</name>
<dbReference type="Proteomes" id="UP001156664">
    <property type="component" value="Unassembled WGS sequence"/>
</dbReference>
<accession>A0ABQ5YQT6</accession>
<sequence length="157" mass="17597">MAKTLGLREVRPAHCDALLNRYATALSELHYWSQDPETSPQAEDARKRVELLASSLIIFGLSPEAVTAKRYTPPNTRLIGAALDRVVLKPLKLGQTLTLGEMVAVFLAHNGLANAKTERQLRQVELDIARRLAHHVAQGLVIQRGEHYQFSIQRRSR</sequence>
<dbReference type="RefSeq" id="WP_284280163.1">
    <property type="nucleotide sequence ID" value="NZ_BSOJ01000009.1"/>
</dbReference>
<comment type="caution">
    <text evidence="1">The sequence shown here is derived from an EMBL/GenBank/DDBJ whole genome shotgun (WGS) entry which is preliminary data.</text>
</comment>
<evidence type="ECO:0008006" key="3">
    <source>
        <dbReference type="Google" id="ProtNLM"/>
    </source>
</evidence>